<dbReference type="InterPro" id="IPR007263">
    <property type="entry name" value="DCC1-like"/>
</dbReference>
<evidence type="ECO:0000313" key="3">
    <source>
        <dbReference type="Proteomes" id="UP001153387"/>
    </source>
</evidence>
<accession>A0A9X4KG36</accession>
<keyword evidence="3" id="KW-1185">Reference proteome</keyword>
<feature type="compositionally biased region" description="Low complexity" evidence="1">
    <location>
        <begin position="13"/>
        <end position="23"/>
    </location>
</feature>
<dbReference type="EMBL" id="JAPDHZ010000003">
    <property type="protein sequence ID" value="MDG0791609.1"/>
    <property type="molecule type" value="Genomic_DNA"/>
</dbReference>
<dbReference type="PANTHER" id="PTHR33639:SF2">
    <property type="entry name" value="DUF393 DOMAIN-CONTAINING PROTEIN"/>
    <property type="match status" value="1"/>
</dbReference>
<dbReference type="PANTHER" id="PTHR33639">
    <property type="entry name" value="THIOL-DISULFIDE OXIDOREDUCTASE DCC"/>
    <property type="match status" value="1"/>
</dbReference>
<dbReference type="RefSeq" id="WP_277565474.1">
    <property type="nucleotide sequence ID" value="NZ_JAPDHZ010000003.1"/>
</dbReference>
<dbReference type="AlphaFoldDB" id="A0A9X4KG36"/>
<name>A0A9X4KG36_9BACL</name>
<protein>
    <submittedName>
        <fullName evidence="2">DCC1-like thiol-disulfide oxidoreductase family protein</fullName>
    </submittedName>
</protein>
<dbReference type="InterPro" id="IPR052927">
    <property type="entry name" value="DCC_oxidoreductase"/>
</dbReference>
<reference evidence="2 3" key="1">
    <citation type="submission" date="2022-10" db="EMBL/GenBank/DDBJ databases">
        <title>Comparative genomic analysis of Cohnella hashimotonis sp. nov., isolated from the International Space Station.</title>
        <authorList>
            <person name="Simpson A."/>
            <person name="Venkateswaran K."/>
        </authorList>
    </citation>
    <scope>NUCLEOTIDE SEQUENCE [LARGE SCALE GENOMIC DNA]</scope>
    <source>
        <strain evidence="2 3">DSM 18997</strain>
    </source>
</reference>
<evidence type="ECO:0000313" key="2">
    <source>
        <dbReference type="EMBL" id="MDG0791609.1"/>
    </source>
</evidence>
<proteinExistence type="predicted"/>
<evidence type="ECO:0000256" key="1">
    <source>
        <dbReference type="SAM" id="MobiDB-lite"/>
    </source>
</evidence>
<comment type="caution">
    <text evidence="2">The sequence shown here is derived from an EMBL/GenBank/DDBJ whole genome shotgun (WGS) entry which is preliminary data.</text>
</comment>
<feature type="region of interest" description="Disordered" evidence="1">
    <location>
        <begin position="190"/>
        <end position="211"/>
    </location>
</feature>
<organism evidence="2 3">
    <name type="scientific">Cohnella ginsengisoli</name>
    <dbReference type="NCBI Taxonomy" id="425004"/>
    <lineage>
        <taxon>Bacteria</taxon>
        <taxon>Bacillati</taxon>
        <taxon>Bacillota</taxon>
        <taxon>Bacilli</taxon>
        <taxon>Bacillales</taxon>
        <taxon>Paenibacillaceae</taxon>
        <taxon>Cohnella</taxon>
    </lineage>
</organism>
<gene>
    <name evidence="2" type="ORF">OMP38_12550</name>
</gene>
<feature type="region of interest" description="Disordered" evidence="1">
    <location>
        <begin position="1"/>
        <end position="28"/>
    </location>
</feature>
<dbReference type="GO" id="GO:0015035">
    <property type="term" value="F:protein-disulfide reductase activity"/>
    <property type="evidence" value="ECO:0007669"/>
    <property type="project" value="InterPro"/>
</dbReference>
<dbReference type="Proteomes" id="UP001153387">
    <property type="component" value="Unassembled WGS sequence"/>
</dbReference>
<sequence>MGRYGDTGKRGAGVRVRASGGRSPESGMREGEADMAVLLVDGECAMCRGIARFAAKRDRAERLRFAALDSAVGRELTARLGLALPAGGSFVLVRGSASWTRSAAAIRTLAALDAPWPAVAAALRLVPARLRDAVYDAIAARRHRLAGRMGRHCPVLPDERLRRRLVAGGGWSAQDGDAAAAAEIDGGIAGPSGYGEEASATDVAKRQGGLR</sequence>
<dbReference type="Pfam" id="PF04134">
    <property type="entry name" value="DCC1-like"/>
    <property type="match status" value="1"/>
</dbReference>